<proteinExistence type="predicted"/>
<dbReference type="EMBL" id="JAANCM010000002">
    <property type="protein sequence ID" value="NHT75090.1"/>
    <property type="molecule type" value="Genomic_DNA"/>
</dbReference>
<dbReference type="Proteomes" id="UP001155840">
    <property type="component" value="Unassembled WGS sequence"/>
</dbReference>
<dbReference type="RefSeq" id="WP_167127496.1">
    <property type="nucleotide sequence ID" value="NZ_JAANCM010000002.1"/>
</dbReference>
<keyword evidence="3" id="KW-1185">Reference proteome</keyword>
<evidence type="ECO:0000313" key="3">
    <source>
        <dbReference type="Proteomes" id="UP001155840"/>
    </source>
</evidence>
<reference evidence="2" key="1">
    <citation type="submission" date="2020-03" db="EMBL/GenBank/DDBJ databases">
        <title>Ferranicluibacter endophyticum gen. nov., sp. nov., a new genus isolated from Rubus ulmifolius Schott. stem.</title>
        <authorList>
            <person name="Roca-Couso R."/>
            <person name="Flores-Felix J.D."/>
            <person name="Igual J.M."/>
            <person name="Rivas R."/>
        </authorList>
    </citation>
    <scope>NUCLEOTIDE SEQUENCE</scope>
    <source>
        <strain evidence="2">CRRU44</strain>
    </source>
</reference>
<feature type="transmembrane region" description="Helical" evidence="1">
    <location>
        <begin position="146"/>
        <end position="169"/>
    </location>
</feature>
<name>A0AA43ZDK2_9HYPH</name>
<gene>
    <name evidence="2" type="ORF">G8E10_04875</name>
</gene>
<accession>A0AA43ZDK2</accession>
<protein>
    <submittedName>
        <fullName evidence="2">Uncharacterized protein</fullName>
    </submittedName>
</protein>
<evidence type="ECO:0000313" key="2">
    <source>
        <dbReference type="EMBL" id="NHT75090.1"/>
    </source>
</evidence>
<comment type="caution">
    <text evidence="2">The sequence shown here is derived from an EMBL/GenBank/DDBJ whole genome shotgun (WGS) entry which is preliminary data.</text>
</comment>
<feature type="transmembrane region" description="Helical" evidence="1">
    <location>
        <begin position="103"/>
        <end position="126"/>
    </location>
</feature>
<dbReference type="AlphaFoldDB" id="A0AA43ZDK2"/>
<keyword evidence="1" id="KW-1133">Transmembrane helix</keyword>
<keyword evidence="1" id="KW-0472">Membrane</keyword>
<sequence length="174" mass="19360">MAIFAQRGPAPFLAIAYGIWMYGVPLYERRPITVESTWGVQFLSVAITTTAVQQQYTQARMLAAINIAVFLTISLCLLLAWIQRIRSGDEDRRLFRWRTHLSSDAAILVGVLAILACQLIPLFMHADGTMIDGRGTGTVKLAFGNVYFGLVFASTLFISGWLMVLPAAFRDRLD</sequence>
<keyword evidence="1" id="KW-0812">Transmembrane</keyword>
<evidence type="ECO:0000256" key="1">
    <source>
        <dbReference type="SAM" id="Phobius"/>
    </source>
</evidence>
<feature type="transmembrane region" description="Helical" evidence="1">
    <location>
        <begin position="61"/>
        <end position="82"/>
    </location>
</feature>
<organism evidence="2 3">
    <name type="scientific">Ferranicluibacter rubi</name>
    <dbReference type="NCBI Taxonomy" id="2715133"/>
    <lineage>
        <taxon>Bacteria</taxon>
        <taxon>Pseudomonadati</taxon>
        <taxon>Pseudomonadota</taxon>
        <taxon>Alphaproteobacteria</taxon>
        <taxon>Hyphomicrobiales</taxon>
        <taxon>Rhizobiaceae</taxon>
        <taxon>Ferranicluibacter</taxon>
    </lineage>
</organism>